<protein>
    <submittedName>
        <fullName evidence="2">DUF2335 domain-containing protein</fullName>
    </submittedName>
</protein>
<dbReference type="InterPro" id="IPR019284">
    <property type="entry name" value="RP532"/>
</dbReference>
<organism evidence="2 3">
    <name type="scientific">Loigolactobacillus jiayinensis</name>
    <dbReference type="NCBI Taxonomy" id="2486016"/>
    <lineage>
        <taxon>Bacteria</taxon>
        <taxon>Bacillati</taxon>
        <taxon>Bacillota</taxon>
        <taxon>Bacilli</taxon>
        <taxon>Lactobacillales</taxon>
        <taxon>Lactobacillaceae</taxon>
        <taxon>Loigolactobacillus</taxon>
    </lineage>
</organism>
<evidence type="ECO:0000256" key="1">
    <source>
        <dbReference type="SAM" id="Phobius"/>
    </source>
</evidence>
<dbReference type="RefSeq" id="WP_125553738.1">
    <property type="nucleotide sequence ID" value="NZ_JBHSSL010000100.1"/>
</dbReference>
<comment type="caution">
    <text evidence="2">The sequence shown here is derived from an EMBL/GenBank/DDBJ whole genome shotgun (WGS) entry which is preliminary data.</text>
</comment>
<feature type="transmembrane region" description="Helical" evidence="1">
    <location>
        <begin position="119"/>
        <end position="137"/>
    </location>
</feature>
<dbReference type="EMBL" id="JBHSSL010000100">
    <property type="protein sequence ID" value="MFC6171228.1"/>
    <property type="molecule type" value="Genomic_DNA"/>
</dbReference>
<keyword evidence="1" id="KW-1133">Transmembrane helix</keyword>
<proteinExistence type="predicted"/>
<accession>A0ABW1RHH6</accession>
<name>A0ABW1RHH6_9LACO</name>
<keyword evidence="1" id="KW-0472">Membrane</keyword>
<reference evidence="3" key="1">
    <citation type="journal article" date="2019" name="Int. J. Syst. Evol. Microbiol.">
        <title>The Global Catalogue of Microorganisms (GCM) 10K type strain sequencing project: providing services to taxonomists for standard genome sequencing and annotation.</title>
        <authorList>
            <consortium name="The Broad Institute Genomics Platform"/>
            <consortium name="The Broad Institute Genome Sequencing Center for Infectious Disease"/>
            <person name="Wu L."/>
            <person name="Ma J."/>
        </authorList>
    </citation>
    <scope>NUCLEOTIDE SEQUENCE [LARGE SCALE GENOMIC DNA]</scope>
    <source>
        <strain evidence="3">CCM 8904</strain>
    </source>
</reference>
<dbReference type="Pfam" id="PF10097">
    <property type="entry name" value="DUF2335"/>
    <property type="match status" value="1"/>
</dbReference>
<dbReference type="Proteomes" id="UP001596289">
    <property type="component" value="Unassembled WGS sequence"/>
</dbReference>
<feature type="transmembrane region" description="Helical" evidence="1">
    <location>
        <begin position="96"/>
        <end position="113"/>
    </location>
</feature>
<evidence type="ECO:0000313" key="2">
    <source>
        <dbReference type="EMBL" id="MFC6171228.1"/>
    </source>
</evidence>
<gene>
    <name evidence="2" type="ORF">ACFQGP_11770</name>
</gene>
<keyword evidence="3" id="KW-1185">Reference proteome</keyword>
<evidence type="ECO:0000313" key="3">
    <source>
        <dbReference type="Proteomes" id="UP001596289"/>
    </source>
</evidence>
<keyword evidence="1" id="KW-0812">Transmembrane</keyword>
<sequence>MSDEKVLKSQQNDEAVDQVIDHVKKLPPEKRQQAIAKLEMYSGPIPHPDILDRYNQMDPGAAKQIIDNGVAESEHRRSMESKLLEYSRRDQKRRDWMGFSIGLVIIVVGAFLMYLDHYIVGSILSGGSALGLVGLFLDNGKSSDSDSDNSESEID</sequence>